<comment type="caution">
    <text evidence="1">The sequence shown here is derived from an EMBL/GenBank/DDBJ whole genome shotgun (WGS) entry which is preliminary data.</text>
</comment>
<accession>A0AAV4Q0D2</accession>
<evidence type="ECO:0000313" key="2">
    <source>
        <dbReference type="Proteomes" id="UP001054945"/>
    </source>
</evidence>
<name>A0AAV4Q0D2_CAEEX</name>
<dbReference type="EMBL" id="BPLR01005514">
    <property type="protein sequence ID" value="GIY02880.1"/>
    <property type="molecule type" value="Genomic_DNA"/>
</dbReference>
<gene>
    <name evidence="1" type="ORF">CEXT_761011</name>
</gene>
<dbReference type="InterPro" id="IPR013780">
    <property type="entry name" value="Glyco_hydro_b"/>
</dbReference>
<dbReference type="SUPFAM" id="SSF74650">
    <property type="entry name" value="Galactose mutarotase-like"/>
    <property type="match status" value="1"/>
</dbReference>
<organism evidence="1 2">
    <name type="scientific">Caerostris extrusa</name>
    <name type="common">Bark spider</name>
    <name type="synonym">Caerostris bankana</name>
    <dbReference type="NCBI Taxonomy" id="172846"/>
    <lineage>
        <taxon>Eukaryota</taxon>
        <taxon>Metazoa</taxon>
        <taxon>Ecdysozoa</taxon>
        <taxon>Arthropoda</taxon>
        <taxon>Chelicerata</taxon>
        <taxon>Arachnida</taxon>
        <taxon>Araneae</taxon>
        <taxon>Araneomorphae</taxon>
        <taxon>Entelegynae</taxon>
        <taxon>Araneoidea</taxon>
        <taxon>Araneidae</taxon>
        <taxon>Caerostris</taxon>
    </lineage>
</organism>
<evidence type="ECO:0000313" key="1">
    <source>
        <dbReference type="EMBL" id="GIY02880.1"/>
    </source>
</evidence>
<protein>
    <submittedName>
        <fullName evidence="1">Uncharacterized protein</fullName>
    </submittedName>
</protein>
<dbReference type="GO" id="GO:0030246">
    <property type="term" value="F:carbohydrate binding"/>
    <property type="evidence" value="ECO:0007669"/>
    <property type="project" value="InterPro"/>
</dbReference>
<keyword evidence="2" id="KW-1185">Reference proteome</keyword>
<proteinExistence type="predicted"/>
<dbReference type="Proteomes" id="UP001054945">
    <property type="component" value="Unassembled WGS sequence"/>
</dbReference>
<dbReference type="InterPro" id="IPR011013">
    <property type="entry name" value="Gal_mutarotase_sf_dom"/>
</dbReference>
<dbReference type="Gene3D" id="2.60.40.1180">
    <property type="entry name" value="Golgi alpha-mannosidase II"/>
    <property type="match status" value="1"/>
</dbReference>
<dbReference type="AlphaFoldDB" id="A0AAV4Q0D2"/>
<dbReference type="GO" id="GO:0005975">
    <property type="term" value="P:carbohydrate metabolic process"/>
    <property type="evidence" value="ECO:0007669"/>
    <property type="project" value="InterPro"/>
</dbReference>
<reference evidence="1 2" key="1">
    <citation type="submission" date="2021-06" db="EMBL/GenBank/DDBJ databases">
        <title>Caerostris extrusa draft genome.</title>
        <authorList>
            <person name="Kono N."/>
            <person name="Arakawa K."/>
        </authorList>
    </citation>
    <scope>NUCLEOTIDE SEQUENCE [LARGE SCALE GENOMIC DNA]</scope>
</reference>
<sequence length="107" mass="12144">MLFMMDMNYVRKHHCVFTELTTQFLVVVYNPLAFTSENLCRLPVSRDGFLIKQVNKRRSIPAQVCYAHSTGIKESSLSDPSLATKELIFPVSLTPPLGFFSVWSSNV</sequence>
<dbReference type="GO" id="GO:0003824">
    <property type="term" value="F:catalytic activity"/>
    <property type="evidence" value="ECO:0007669"/>
    <property type="project" value="InterPro"/>
</dbReference>